<keyword evidence="1" id="KW-0472">Membrane</keyword>
<gene>
    <name evidence="2" type="ORF">KFL_002970060</name>
</gene>
<dbReference type="EMBL" id="DF237246">
    <property type="protein sequence ID" value="GAQ86568.1"/>
    <property type="molecule type" value="Genomic_DNA"/>
</dbReference>
<dbReference type="STRING" id="105231.A0A1Y1IEM8"/>
<name>A0A1Y1IEM8_KLENI</name>
<sequence>MDTTSTHPWALQLSSPLQFLTLKTEEGGVKPEIAILFFGLALILGALCKQVSAHTLVPYTVALLIIGIVLGVLDHVLHNGLGTLGESIQIWADIEPGLILFVFLPALLFESSMSMEVHKSG</sequence>
<feature type="transmembrane region" description="Helical" evidence="1">
    <location>
        <begin position="56"/>
        <end position="76"/>
    </location>
</feature>
<keyword evidence="1" id="KW-1133">Transmembrane helix</keyword>
<evidence type="ECO:0000256" key="1">
    <source>
        <dbReference type="SAM" id="Phobius"/>
    </source>
</evidence>
<organism evidence="2 3">
    <name type="scientific">Klebsormidium nitens</name>
    <name type="common">Green alga</name>
    <name type="synonym">Ulothrix nitens</name>
    <dbReference type="NCBI Taxonomy" id="105231"/>
    <lineage>
        <taxon>Eukaryota</taxon>
        <taxon>Viridiplantae</taxon>
        <taxon>Streptophyta</taxon>
        <taxon>Klebsormidiophyceae</taxon>
        <taxon>Klebsormidiales</taxon>
        <taxon>Klebsormidiaceae</taxon>
        <taxon>Klebsormidium</taxon>
    </lineage>
</organism>
<keyword evidence="3" id="KW-1185">Reference proteome</keyword>
<dbReference type="OrthoDB" id="441412at2759"/>
<keyword evidence="1" id="KW-0812">Transmembrane</keyword>
<reference evidence="2 3" key="1">
    <citation type="journal article" date="2014" name="Nat. Commun.">
        <title>Klebsormidium flaccidum genome reveals primary factors for plant terrestrial adaptation.</title>
        <authorList>
            <person name="Hori K."/>
            <person name="Maruyama F."/>
            <person name="Fujisawa T."/>
            <person name="Togashi T."/>
            <person name="Yamamoto N."/>
            <person name="Seo M."/>
            <person name="Sato S."/>
            <person name="Yamada T."/>
            <person name="Mori H."/>
            <person name="Tajima N."/>
            <person name="Moriyama T."/>
            <person name="Ikeuchi M."/>
            <person name="Watanabe M."/>
            <person name="Wada H."/>
            <person name="Kobayashi K."/>
            <person name="Saito M."/>
            <person name="Masuda T."/>
            <person name="Sasaki-Sekimoto Y."/>
            <person name="Mashiguchi K."/>
            <person name="Awai K."/>
            <person name="Shimojima M."/>
            <person name="Masuda S."/>
            <person name="Iwai M."/>
            <person name="Nobusawa T."/>
            <person name="Narise T."/>
            <person name="Kondo S."/>
            <person name="Saito H."/>
            <person name="Sato R."/>
            <person name="Murakawa M."/>
            <person name="Ihara Y."/>
            <person name="Oshima-Yamada Y."/>
            <person name="Ohtaka K."/>
            <person name="Satoh M."/>
            <person name="Sonobe K."/>
            <person name="Ishii M."/>
            <person name="Ohtani R."/>
            <person name="Kanamori-Sato M."/>
            <person name="Honoki R."/>
            <person name="Miyazaki D."/>
            <person name="Mochizuki H."/>
            <person name="Umetsu J."/>
            <person name="Higashi K."/>
            <person name="Shibata D."/>
            <person name="Kamiya Y."/>
            <person name="Sato N."/>
            <person name="Nakamura Y."/>
            <person name="Tabata S."/>
            <person name="Ida S."/>
            <person name="Kurokawa K."/>
            <person name="Ohta H."/>
        </authorList>
    </citation>
    <scope>NUCLEOTIDE SEQUENCE [LARGE SCALE GENOMIC DNA]</scope>
    <source>
        <strain evidence="2 3">NIES-2285</strain>
    </source>
</reference>
<accession>A0A1Y1IEM8</accession>
<feature type="transmembrane region" description="Helical" evidence="1">
    <location>
        <begin position="33"/>
        <end position="49"/>
    </location>
</feature>
<dbReference type="OMA" id="LWARIDP"/>
<proteinExistence type="predicted"/>
<dbReference type="AlphaFoldDB" id="A0A1Y1IEM8"/>
<evidence type="ECO:0000313" key="3">
    <source>
        <dbReference type="Proteomes" id="UP000054558"/>
    </source>
</evidence>
<evidence type="ECO:0000313" key="2">
    <source>
        <dbReference type="EMBL" id="GAQ86568.1"/>
    </source>
</evidence>
<feature type="transmembrane region" description="Helical" evidence="1">
    <location>
        <begin position="88"/>
        <end position="109"/>
    </location>
</feature>
<protein>
    <submittedName>
        <fullName evidence="2">Na+/H+ antiporter</fullName>
    </submittedName>
</protein>
<dbReference type="Proteomes" id="UP000054558">
    <property type="component" value="Unassembled WGS sequence"/>
</dbReference>